<proteinExistence type="inferred from homology"/>
<dbReference type="GO" id="GO:0050482">
    <property type="term" value="P:arachidonate secretion"/>
    <property type="evidence" value="ECO:0007669"/>
    <property type="project" value="InterPro"/>
</dbReference>
<comment type="subcellular location">
    <subcellularLocation>
        <location evidence="2 22">Secreted</location>
    </subcellularLocation>
</comment>
<evidence type="ECO:0000256" key="12">
    <source>
        <dbReference type="ARBA" id="ARBA00048015"/>
    </source>
</evidence>
<dbReference type="EC" id="3.1.1.4" evidence="4 22"/>
<comment type="catalytic activity">
    <reaction evidence="13">
        <text>N-hexadecanoyl-1,2-di-(9Z-octadecenoyl)-sn-glycero-3-phosphoethanolamine + H2O = N-hexadecanoyl-1-(9Z-octadecenoyl)-sn-glycero-3-phosphoethanolamine + (9Z)-octadecenoate + H(+)</text>
        <dbReference type="Rhea" id="RHEA:45424"/>
        <dbReference type="ChEBI" id="CHEBI:15377"/>
        <dbReference type="ChEBI" id="CHEBI:15378"/>
        <dbReference type="ChEBI" id="CHEBI:30823"/>
        <dbReference type="ChEBI" id="CHEBI:78097"/>
        <dbReference type="ChEBI" id="CHEBI:85217"/>
    </reaction>
    <physiologicalReaction direction="left-to-right" evidence="13">
        <dbReference type="Rhea" id="RHEA:45425"/>
    </physiologicalReaction>
</comment>
<dbReference type="OrthoDB" id="5841574at2759"/>
<dbReference type="GO" id="GO:0005102">
    <property type="term" value="F:signaling receptor binding"/>
    <property type="evidence" value="ECO:0007669"/>
    <property type="project" value="UniProtKB-ARBA"/>
</dbReference>
<feature type="binding site" evidence="19">
    <location>
        <position position="102"/>
    </location>
    <ligand>
        <name>Ca(2+)</name>
        <dbReference type="ChEBI" id="CHEBI:29108"/>
    </ligand>
</feature>
<comment type="catalytic activity">
    <reaction evidence="15">
        <text>1-hexadecanoyl-2-(5Z,8Z,11Z,14Z-eicosatetraenoyl)-sn-glycero-3-phosphocholine + H2O = 1-hexadecanoyl-sn-glycero-3-phosphocholine + (5Z,8Z,11Z,14Z)-eicosatetraenoate + H(+)</text>
        <dbReference type="Rhea" id="RHEA:40427"/>
        <dbReference type="ChEBI" id="CHEBI:15377"/>
        <dbReference type="ChEBI" id="CHEBI:15378"/>
        <dbReference type="ChEBI" id="CHEBI:32395"/>
        <dbReference type="ChEBI" id="CHEBI:72998"/>
        <dbReference type="ChEBI" id="CHEBI:73003"/>
    </reaction>
    <physiologicalReaction direction="left-to-right" evidence="15">
        <dbReference type="Rhea" id="RHEA:40428"/>
    </physiologicalReaction>
</comment>
<dbReference type="InterPro" id="IPR036444">
    <property type="entry name" value="PLipase_A2_dom_sf"/>
</dbReference>
<evidence type="ECO:0000256" key="9">
    <source>
        <dbReference type="ARBA" id="ARBA00023098"/>
    </source>
</evidence>
<feature type="disulfide bond" evidence="20">
    <location>
        <begin position="158"/>
        <end position="170"/>
    </location>
</feature>
<dbReference type="GO" id="GO:0006644">
    <property type="term" value="P:phospholipid metabolic process"/>
    <property type="evidence" value="ECO:0007669"/>
    <property type="project" value="InterPro"/>
</dbReference>
<dbReference type="SUPFAM" id="SSF48619">
    <property type="entry name" value="Phospholipase A2, PLA2"/>
    <property type="match status" value="1"/>
</dbReference>
<evidence type="ECO:0000256" key="8">
    <source>
        <dbReference type="ARBA" id="ARBA00022837"/>
    </source>
</evidence>
<keyword evidence="9 22" id="KW-0443">Lipid metabolism</keyword>
<dbReference type="FunFam" id="1.20.90.10:FF:000011">
    <property type="entry name" value="Phospholipase A(2)"/>
    <property type="match status" value="1"/>
</dbReference>
<feature type="active site" evidence="18">
    <location>
        <position position="173"/>
    </location>
</feature>
<keyword evidence="5 22" id="KW-0964">Secreted</keyword>
<evidence type="ECO:0000256" key="2">
    <source>
        <dbReference type="ARBA" id="ARBA00004613"/>
    </source>
</evidence>
<evidence type="ECO:0000313" key="25">
    <source>
        <dbReference type="Proteomes" id="UP000437017"/>
    </source>
</evidence>
<dbReference type="InterPro" id="IPR033112">
    <property type="entry name" value="PLA2_Asp_AS"/>
</dbReference>
<dbReference type="Gene3D" id="1.20.90.10">
    <property type="entry name" value="Phospholipase A2 domain"/>
    <property type="match status" value="1"/>
</dbReference>
<dbReference type="InterPro" id="IPR016090">
    <property type="entry name" value="PLA2-like_dom"/>
</dbReference>
<feature type="binding site" evidence="19">
    <location>
        <position position="106"/>
    </location>
    <ligand>
        <name>Ca(2+)</name>
        <dbReference type="ChEBI" id="CHEBI:29108"/>
    </ligand>
</feature>
<dbReference type="PROSITE" id="PS00119">
    <property type="entry name" value="PA2_ASP"/>
    <property type="match status" value="1"/>
</dbReference>
<comment type="catalytic activity">
    <reaction evidence="1 22">
        <text>a 1,2-diacyl-sn-glycero-3-phosphocholine + H2O = a 1-acyl-sn-glycero-3-phosphocholine + a fatty acid + H(+)</text>
        <dbReference type="Rhea" id="RHEA:15801"/>
        <dbReference type="ChEBI" id="CHEBI:15377"/>
        <dbReference type="ChEBI" id="CHEBI:15378"/>
        <dbReference type="ChEBI" id="CHEBI:28868"/>
        <dbReference type="ChEBI" id="CHEBI:57643"/>
        <dbReference type="ChEBI" id="CHEBI:58168"/>
        <dbReference type="EC" id="3.1.1.4"/>
    </reaction>
</comment>
<comment type="catalytic activity">
    <reaction evidence="17">
        <text>1-hexadecanoyl-2-(9Z,12Z-octadecadienoyl)-sn-glycero-3-phosphoethanolamine + H2O = 1-hexadecanoyl-sn-glycero-3-phosphoethanolamine + (9Z,12Z)-octadecadienoate + H(+)</text>
        <dbReference type="Rhea" id="RHEA:40815"/>
        <dbReference type="ChEBI" id="CHEBI:15377"/>
        <dbReference type="ChEBI" id="CHEBI:15378"/>
        <dbReference type="ChEBI" id="CHEBI:30245"/>
        <dbReference type="ChEBI" id="CHEBI:73004"/>
        <dbReference type="ChEBI" id="CHEBI:73008"/>
    </reaction>
    <physiologicalReaction direction="left-to-right" evidence="17">
        <dbReference type="Rhea" id="RHEA:40816"/>
    </physiologicalReaction>
</comment>
<evidence type="ECO:0000256" key="10">
    <source>
        <dbReference type="ARBA" id="ARBA00023157"/>
    </source>
</evidence>
<evidence type="ECO:0000313" key="24">
    <source>
        <dbReference type="EMBL" id="KAB0402376.1"/>
    </source>
</evidence>
<dbReference type="PANTHER" id="PTHR11716:SF94">
    <property type="entry name" value="PHOSPHOLIPASE A2"/>
    <property type="match status" value="1"/>
</dbReference>
<name>A0A6A1Q7X2_BALPH</name>
<keyword evidence="25" id="KW-1185">Reference proteome</keyword>
<feature type="disulfide bond" evidence="20">
    <location>
        <begin position="125"/>
        <end position="172"/>
    </location>
</feature>
<accession>A0A6A1Q7X2</accession>
<dbReference type="GO" id="GO:0047498">
    <property type="term" value="F:calcium-dependent phospholipase A2 activity"/>
    <property type="evidence" value="ECO:0007669"/>
    <property type="project" value="TreeGrafter"/>
</dbReference>
<evidence type="ECO:0000256" key="5">
    <source>
        <dbReference type="ARBA" id="ARBA00022525"/>
    </source>
</evidence>
<organism evidence="24 25">
    <name type="scientific">Balaenoptera physalus</name>
    <name type="common">Fin whale</name>
    <name type="synonym">Balaena physalus</name>
    <dbReference type="NCBI Taxonomy" id="9770"/>
    <lineage>
        <taxon>Eukaryota</taxon>
        <taxon>Metazoa</taxon>
        <taxon>Chordata</taxon>
        <taxon>Craniata</taxon>
        <taxon>Vertebrata</taxon>
        <taxon>Euteleostomi</taxon>
        <taxon>Mammalia</taxon>
        <taxon>Eutheria</taxon>
        <taxon>Laurasiatheria</taxon>
        <taxon>Artiodactyla</taxon>
        <taxon>Whippomorpha</taxon>
        <taxon>Cetacea</taxon>
        <taxon>Mysticeti</taxon>
        <taxon>Balaenopteridae</taxon>
        <taxon>Balaenoptera</taxon>
    </lineage>
</organism>
<keyword evidence="8 19" id="KW-0106">Calcium</keyword>
<reference evidence="24 25" key="1">
    <citation type="journal article" date="2019" name="PLoS ONE">
        <title>Genomic analyses reveal an absence of contemporary introgressive admixture between fin whales and blue whales, despite known hybrids.</title>
        <authorList>
            <person name="Westbury M.V."/>
            <person name="Petersen B."/>
            <person name="Lorenzen E.D."/>
        </authorList>
    </citation>
    <scope>NUCLEOTIDE SEQUENCE [LARGE SCALE GENOMIC DNA]</scope>
    <source>
        <strain evidence="24">FinWhale-01</strain>
    </source>
</reference>
<evidence type="ECO:0000256" key="20">
    <source>
        <dbReference type="PIRSR" id="PIRSR601211-3"/>
    </source>
</evidence>
<dbReference type="GO" id="GO:0048146">
    <property type="term" value="P:positive regulation of fibroblast proliferation"/>
    <property type="evidence" value="ECO:0007669"/>
    <property type="project" value="TreeGrafter"/>
</dbReference>
<dbReference type="GO" id="GO:0016042">
    <property type="term" value="P:lipid catabolic process"/>
    <property type="evidence" value="ECO:0007669"/>
    <property type="project" value="InterPro"/>
</dbReference>
<evidence type="ECO:0000256" key="13">
    <source>
        <dbReference type="ARBA" id="ARBA00048221"/>
    </source>
</evidence>
<evidence type="ECO:0000256" key="19">
    <source>
        <dbReference type="PIRSR" id="PIRSR601211-2"/>
    </source>
</evidence>
<dbReference type="Pfam" id="PF00068">
    <property type="entry name" value="Phospholip_A2_1"/>
    <property type="match status" value="1"/>
</dbReference>
<comment type="catalytic activity">
    <reaction evidence="11">
        <text>N,1-dihexadecanoyl-2-(9Z,12Z-octadecadienoyl)-sn-glycero-3-phosphoethanolamine + H2O = N,1-dihexadecanoyl-sn-glycero-3-phosphoethanolamine + (9Z,12Z)-octadecadienoate + H(+)</text>
        <dbReference type="Rhea" id="RHEA:56424"/>
        <dbReference type="ChEBI" id="CHEBI:15377"/>
        <dbReference type="ChEBI" id="CHEBI:15378"/>
        <dbReference type="ChEBI" id="CHEBI:30245"/>
        <dbReference type="ChEBI" id="CHEBI:85334"/>
        <dbReference type="ChEBI" id="CHEBI:85335"/>
    </reaction>
    <physiologicalReaction direction="left-to-right" evidence="11">
        <dbReference type="Rhea" id="RHEA:56425"/>
    </physiologicalReaction>
</comment>
<dbReference type="GO" id="GO:0005509">
    <property type="term" value="F:calcium ion binding"/>
    <property type="evidence" value="ECO:0007669"/>
    <property type="project" value="InterPro"/>
</dbReference>
<feature type="domain" description="Phospholipase A2-like central" evidence="23">
    <location>
        <begin position="75"/>
        <end position="198"/>
    </location>
</feature>
<dbReference type="InterPro" id="IPR001211">
    <property type="entry name" value="PLA2"/>
</dbReference>
<feature type="disulfide bond" evidence="20">
    <location>
        <begin position="135"/>
        <end position="165"/>
    </location>
</feature>
<dbReference type="CDD" id="cd00125">
    <property type="entry name" value="PLA2c"/>
    <property type="match status" value="1"/>
</dbReference>
<evidence type="ECO:0000256" key="4">
    <source>
        <dbReference type="ARBA" id="ARBA00013278"/>
    </source>
</evidence>
<evidence type="ECO:0000256" key="14">
    <source>
        <dbReference type="ARBA" id="ARBA00048227"/>
    </source>
</evidence>
<evidence type="ECO:0000256" key="17">
    <source>
        <dbReference type="ARBA" id="ARBA00049039"/>
    </source>
</evidence>
<comment type="similarity">
    <text evidence="3 21">Belongs to the phospholipase A2 family.</text>
</comment>
<evidence type="ECO:0000256" key="21">
    <source>
        <dbReference type="RuleBase" id="RU003654"/>
    </source>
</evidence>
<evidence type="ECO:0000259" key="23">
    <source>
        <dbReference type="SMART" id="SM00085"/>
    </source>
</evidence>
<dbReference type="InterPro" id="IPR033113">
    <property type="entry name" value="PLA2_histidine"/>
</dbReference>
<dbReference type="GO" id="GO:0005576">
    <property type="term" value="C:extracellular region"/>
    <property type="evidence" value="ECO:0007669"/>
    <property type="project" value="UniProtKB-SubCell"/>
</dbReference>
<comment type="catalytic activity">
    <reaction evidence="16">
        <text>1-hexadecanoyl-2-(9Z-octadecenoyl)-sn-glycero-3-phosphocholine + H2O = 1-hexadecanoyl-sn-glycero-3-phosphocholine + (9Z)-octadecenoate + H(+)</text>
        <dbReference type="Rhea" id="RHEA:38779"/>
        <dbReference type="ChEBI" id="CHEBI:15377"/>
        <dbReference type="ChEBI" id="CHEBI:15378"/>
        <dbReference type="ChEBI" id="CHEBI:30823"/>
        <dbReference type="ChEBI" id="CHEBI:72998"/>
        <dbReference type="ChEBI" id="CHEBI:73001"/>
    </reaction>
    <physiologicalReaction direction="left-to-right" evidence="16">
        <dbReference type="Rhea" id="RHEA:38780"/>
    </physiologicalReaction>
</comment>
<evidence type="ECO:0000256" key="16">
    <source>
        <dbReference type="ARBA" id="ARBA00048699"/>
    </source>
</evidence>
<evidence type="ECO:0000256" key="7">
    <source>
        <dbReference type="ARBA" id="ARBA00022801"/>
    </source>
</evidence>
<protein>
    <recommendedName>
        <fullName evidence="4 22">Phospholipase A2</fullName>
        <ecNumber evidence="4 22">3.1.1.4</ecNumber>
    </recommendedName>
</protein>
<dbReference type="PROSITE" id="PS00118">
    <property type="entry name" value="PA2_HIS"/>
    <property type="match status" value="1"/>
</dbReference>
<feature type="disulfide bond" evidence="20">
    <location>
        <begin position="103"/>
        <end position="119"/>
    </location>
</feature>
<evidence type="ECO:0000256" key="11">
    <source>
        <dbReference type="ARBA" id="ARBA00047535"/>
    </source>
</evidence>
<dbReference type="PANTHER" id="PTHR11716">
    <property type="entry name" value="PHOSPHOLIPASE A2 FAMILY MEMBER"/>
    <property type="match status" value="1"/>
</dbReference>
<keyword evidence="6 19" id="KW-0479">Metal-binding</keyword>
<dbReference type="GO" id="GO:0006633">
    <property type="term" value="P:fatty acid biosynthetic process"/>
    <property type="evidence" value="ECO:0007669"/>
    <property type="project" value="TreeGrafter"/>
</dbReference>
<dbReference type="Proteomes" id="UP000437017">
    <property type="component" value="Unassembled WGS sequence"/>
</dbReference>
<evidence type="ECO:0000256" key="18">
    <source>
        <dbReference type="PIRSR" id="PIRSR601211-1"/>
    </source>
</evidence>
<feature type="binding site" evidence="19">
    <location>
        <position position="104"/>
    </location>
    <ligand>
        <name>Ca(2+)</name>
        <dbReference type="ChEBI" id="CHEBI:29108"/>
    </ligand>
</feature>
<evidence type="ECO:0000256" key="15">
    <source>
        <dbReference type="ARBA" id="ARBA00048373"/>
    </source>
</evidence>
<dbReference type="PRINTS" id="PR00389">
    <property type="entry name" value="PHPHLIPASEA2"/>
</dbReference>
<comment type="caution">
    <text evidence="24">The sequence shown here is derived from an EMBL/GenBank/DDBJ whole genome shotgun (WGS) entry which is preliminary data.</text>
</comment>
<dbReference type="GO" id="GO:0005543">
    <property type="term" value="F:phospholipid binding"/>
    <property type="evidence" value="ECO:0007669"/>
    <property type="project" value="TreeGrafter"/>
</dbReference>
<feature type="active site" evidence="18">
    <location>
        <position position="122"/>
    </location>
</feature>
<comment type="catalytic activity">
    <reaction evidence="12">
        <text>1-hexadecanoyl-2-(9Z-octadecenoyl)-sn-glycero-3-phospho-(1'-sn-glycerol) + H2O = 1-hexadecanoyl-sn-glycero-3-phospho-(1'-sn-glycerol) + (9Z)-octadecenoate + H(+)</text>
        <dbReference type="Rhea" id="RHEA:40919"/>
        <dbReference type="ChEBI" id="CHEBI:15377"/>
        <dbReference type="ChEBI" id="CHEBI:15378"/>
        <dbReference type="ChEBI" id="CHEBI:30823"/>
        <dbReference type="ChEBI" id="CHEBI:72841"/>
        <dbReference type="ChEBI" id="CHEBI:75158"/>
    </reaction>
    <physiologicalReaction direction="left-to-right" evidence="12">
        <dbReference type="Rhea" id="RHEA:40920"/>
    </physiologicalReaction>
</comment>
<comment type="catalytic activity">
    <reaction evidence="14">
        <text>1,2-dihexadecanoyl-sn-glycero-3-phosphocholine + H2O = 1-hexadecanoyl-sn-glycero-3-phosphocholine + hexadecanoate + H(+)</text>
        <dbReference type="Rhea" id="RHEA:41223"/>
        <dbReference type="ChEBI" id="CHEBI:7896"/>
        <dbReference type="ChEBI" id="CHEBI:15377"/>
        <dbReference type="ChEBI" id="CHEBI:15378"/>
        <dbReference type="ChEBI" id="CHEBI:72998"/>
        <dbReference type="ChEBI" id="CHEBI:72999"/>
    </reaction>
    <physiologicalReaction direction="left-to-right" evidence="14">
        <dbReference type="Rhea" id="RHEA:41224"/>
    </physiologicalReaction>
</comment>
<keyword evidence="7 22" id="KW-0378">Hydrolase</keyword>
<keyword evidence="10 20" id="KW-1015">Disulfide bond</keyword>
<gene>
    <name evidence="24" type="ORF">E2I00_018475</name>
</gene>
<evidence type="ECO:0000256" key="22">
    <source>
        <dbReference type="RuleBase" id="RU361236"/>
    </source>
</evidence>
<sequence>MAAAAAAAAVVRGTGSCIQLFSGRQLAGVRGTAWGLREQAGSGVPGAPAANQDVSELWLCLPAVGAAQSGISPRALWQFRGMIKCAMPSSKPLMDFNNYGCYCGLGGSGTPVDELDTCCQTHDNCYLEAKKLDSCTFLLDNPYTESYSYSCSNTEITCNSKNDACEAFICNCDRTAAICFSKVPYNKQHKDLDTDKYC</sequence>
<dbReference type="AlphaFoldDB" id="A0A6A1Q7X2"/>
<feature type="disulfide bond" evidence="20">
    <location>
        <begin position="118"/>
        <end position="179"/>
    </location>
</feature>
<dbReference type="EMBL" id="SGJD01001006">
    <property type="protein sequence ID" value="KAB0402376.1"/>
    <property type="molecule type" value="Genomic_DNA"/>
</dbReference>
<evidence type="ECO:0000256" key="6">
    <source>
        <dbReference type="ARBA" id="ARBA00022723"/>
    </source>
</evidence>
<evidence type="ECO:0000256" key="3">
    <source>
        <dbReference type="ARBA" id="ARBA00007056"/>
    </source>
</evidence>
<feature type="binding site" evidence="19">
    <location>
        <position position="123"/>
    </location>
    <ligand>
        <name>Ca(2+)</name>
        <dbReference type="ChEBI" id="CHEBI:29108"/>
    </ligand>
</feature>
<comment type="cofactor">
    <cofactor evidence="19">
        <name>Ca(2+)</name>
        <dbReference type="ChEBI" id="CHEBI:29108"/>
    </cofactor>
    <text evidence="19">Binds 1 Ca(2+) ion per subunit.</text>
</comment>
<evidence type="ECO:0000256" key="1">
    <source>
        <dbReference type="ARBA" id="ARBA00001604"/>
    </source>
</evidence>
<dbReference type="SMART" id="SM00085">
    <property type="entry name" value="PA2c"/>
    <property type="match status" value="1"/>
</dbReference>